<dbReference type="GeneID" id="59255345"/>
<feature type="domain" description="2EXR" evidence="1">
    <location>
        <begin position="66"/>
        <end position="164"/>
    </location>
</feature>
<proteinExistence type="predicted"/>
<dbReference type="PANTHER" id="PTHR35910">
    <property type="entry name" value="2EXR DOMAIN-CONTAINING PROTEIN"/>
    <property type="match status" value="1"/>
</dbReference>
<dbReference type="RefSeq" id="XP_037195807.1">
    <property type="nucleotide sequence ID" value="XM_037331653.1"/>
</dbReference>
<comment type="caution">
    <text evidence="2">The sequence shown here is derived from an EMBL/GenBank/DDBJ whole genome shotgun (WGS) entry which is preliminary data.</text>
</comment>
<dbReference type="InterPro" id="IPR045518">
    <property type="entry name" value="2EXR"/>
</dbReference>
<dbReference type="AlphaFoldDB" id="A0A8H6B056"/>
<evidence type="ECO:0000313" key="3">
    <source>
        <dbReference type="Proteomes" id="UP000531561"/>
    </source>
</evidence>
<reference evidence="2 3" key="1">
    <citation type="journal article" date="2020" name="Phytopathology">
        <title>A high-quality genome resource of Botrytis fragariae, a new and rapidly spreading fungal pathogen causing strawberry gray mold in the U.S.A.</title>
        <authorList>
            <person name="Wu Y."/>
            <person name="Saski C.A."/>
            <person name="Schnabel G."/>
            <person name="Xiao S."/>
            <person name="Hu M."/>
        </authorList>
    </citation>
    <scope>NUCLEOTIDE SEQUENCE [LARGE SCALE GENOMIC DNA]</scope>
    <source>
        <strain evidence="2 3">BVB16</strain>
    </source>
</reference>
<dbReference type="Proteomes" id="UP000531561">
    <property type="component" value="Unassembled WGS sequence"/>
</dbReference>
<accession>A0A8H6B056</accession>
<organism evidence="2 3">
    <name type="scientific">Botrytis fragariae</name>
    <dbReference type="NCBI Taxonomy" id="1964551"/>
    <lineage>
        <taxon>Eukaryota</taxon>
        <taxon>Fungi</taxon>
        <taxon>Dikarya</taxon>
        <taxon>Ascomycota</taxon>
        <taxon>Pezizomycotina</taxon>
        <taxon>Leotiomycetes</taxon>
        <taxon>Helotiales</taxon>
        <taxon>Sclerotiniaceae</taxon>
        <taxon>Botrytis</taxon>
    </lineage>
</organism>
<gene>
    <name evidence="2" type="ORF">Bfra_001216</name>
</gene>
<dbReference type="Pfam" id="PF20150">
    <property type="entry name" value="2EXR"/>
    <property type="match status" value="1"/>
</dbReference>
<keyword evidence="3" id="KW-1185">Reference proteome</keyword>
<dbReference type="EMBL" id="JABFCT010000003">
    <property type="protein sequence ID" value="KAF5876861.1"/>
    <property type="molecule type" value="Genomic_DNA"/>
</dbReference>
<dbReference type="PANTHER" id="PTHR35910:SF6">
    <property type="entry name" value="2EXR DOMAIN-CONTAINING PROTEIN"/>
    <property type="match status" value="1"/>
</dbReference>
<evidence type="ECO:0000259" key="1">
    <source>
        <dbReference type="Pfam" id="PF20150"/>
    </source>
</evidence>
<protein>
    <recommendedName>
        <fullName evidence="1">2EXR domain-containing protein</fullName>
    </recommendedName>
</protein>
<evidence type="ECO:0000313" key="2">
    <source>
        <dbReference type="EMBL" id="KAF5876861.1"/>
    </source>
</evidence>
<sequence>MDPENKLTPKRCKKLSGQALADELQKRRSKHYRALERRWRIRIPRRQLINLRKFPMRKRHSSPSSFVLFSELPIEIRIKIWKYSFRGHNVEVCVDFDISVGYDASLQIEVLNYPPRIFQCRTITQSPITLFVNHESRTESLKYYCNLLPGVSDFPIYFNYQLDSFTLRHYFSKHNIRGCDTMEQLSWGITHLIDISSSVLLRPMKSLTFPTCFIYDYGIVNPHRPQPQGNTYSVFIEPFLTEFDCLEEIIIISGRPEKNSQCSGFDNSVEVQHLENCLTHTFEAEMERNASFQIPNVTIHTEPFLLPMFRDEMEQANDSRVYEN</sequence>
<dbReference type="OrthoDB" id="3530648at2759"/>
<name>A0A8H6B056_9HELO</name>